<dbReference type="PANTHER" id="PTHR31223:SF70">
    <property type="entry name" value="LOG FAMILY PROTEIN YJL055W"/>
    <property type="match status" value="1"/>
</dbReference>
<dbReference type="EMBL" id="DSMG01000145">
    <property type="protein sequence ID" value="HDX32610.1"/>
    <property type="molecule type" value="Genomic_DNA"/>
</dbReference>
<dbReference type="PANTHER" id="PTHR31223">
    <property type="entry name" value="LOG FAMILY PROTEIN YJL055W"/>
    <property type="match status" value="1"/>
</dbReference>
<comment type="similarity">
    <text evidence="1 2">Belongs to the LOG family.</text>
</comment>
<evidence type="ECO:0000313" key="3">
    <source>
        <dbReference type="EMBL" id="HDX32610.1"/>
    </source>
</evidence>
<evidence type="ECO:0000256" key="1">
    <source>
        <dbReference type="ARBA" id="ARBA00006763"/>
    </source>
</evidence>
<keyword evidence="2" id="KW-0378">Hydrolase</keyword>
<comment type="caution">
    <text evidence="3">The sequence shown here is derived from an EMBL/GenBank/DDBJ whole genome shotgun (WGS) entry which is preliminary data.</text>
</comment>
<dbReference type="GO" id="GO:0009691">
    <property type="term" value="P:cytokinin biosynthetic process"/>
    <property type="evidence" value="ECO:0007669"/>
    <property type="project" value="UniProtKB-UniRule"/>
</dbReference>
<dbReference type="SUPFAM" id="SSF102405">
    <property type="entry name" value="MCP/YpsA-like"/>
    <property type="match status" value="1"/>
</dbReference>
<reference evidence="3" key="1">
    <citation type="journal article" date="2020" name="mSystems">
        <title>Genome- and Community-Level Interaction Insights into Carbon Utilization and Element Cycling Functions of Hydrothermarchaeota in Hydrothermal Sediment.</title>
        <authorList>
            <person name="Zhou Z."/>
            <person name="Liu Y."/>
            <person name="Xu W."/>
            <person name="Pan J."/>
            <person name="Luo Z.H."/>
            <person name="Li M."/>
        </authorList>
    </citation>
    <scope>NUCLEOTIDE SEQUENCE [LARGE SCALE GENOMIC DNA]</scope>
    <source>
        <strain evidence="3">SpSt-289</strain>
    </source>
</reference>
<evidence type="ECO:0000256" key="2">
    <source>
        <dbReference type="RuleBase" id="RU363015"/>
    </source>
</evidence>
<dbReference type="AlphaFoldDB" id="A0A7C1JZ16"/>
<dbReference type="Gene3D" id="3.40.50.450">
    <property type="match status" value="1"/>
</dbReference>
<dbReference type="InterPro" id="IPR031100">
    <property type="entry name" value="LOG_fam"/>
</dbReference>
<accession>A0A7C1JZ16</accession>
<proteinExistence type="inferred from homology"/>
<protein>
    <recommendedName>
        <fullName evidence="2">Cytokinin riboside 5'-monophosphate phosphoribohydrolase</fullName>
        <ecNumber evidence="2">3.2.2.n1</ecNumber>
    </recommendedName>
</protein>
<dbReference type="EC" id="3.2.2.n1" evidence="2"/>
<gene>
    <name evidence="3" type="ORF">ENQ20_14155</name>
</gene>
<keyword evidence="2" id="KW-0203">Cytokinin biosynthesis</keyword>
<dbReference type="GO" id="GO:0016799">
    <property type="term" value="F:hydrolase activity, hydrolyzing N-glycosyl compounds"/>
    <property type="evidence" value="ECO:0007669"/>
    <property type="project" value="TreeGrafter"/>
</dbReference>
<organism evidence="3">
    <name type="scientific">Caldilinea aerophila</name>
    <dbReference type="NCBI Taxonomy" id="133453"/>
    <lineage>
        <taxon>Bacteria</taxon>
        <taxon>Bacillati</taxon>
        <taxon>Chloroflexota</taxon>
        <taxon>Caldilineae</taxon>
        <taxon>Caldilineales</taxon>
        <taxon>Caldilineaceae</taxon>
        <taxon>Caldilinea</taxon>
    </lineage>
</organism>
<sequence length="196" mass="21423">MRSVCVYCGSSMGHKAIYRQAAEALGREIVSRGLRLVYGAGSVGLMGVLARTVYDRGGEVLGVIPAVLTAREVAGEQIGETIIVESMHERKALMAHEADAFIAMPGGYGTLDELFETITWGQIGIQRKPIGLFNVNGYFDPLLEWVDLAVKEGFIRPQYRQLFIVSEDPSLLLEKLAFHEPPEGVVKLPGNGDRFG</sequence>
<dbReference type="NCBIfam" id="TIGR00730">
    <property type="entry name" value="Rossman fold protein, TIGR00730 family"/>
    <property type="match status" value="1"/>
</dbReference>
<name>A0A7C1JZ16_9CHLR</name>
<dbReference type="Pfam" id="PF03641">
    <property type="entry name" value="Lysine_decarbox"/>
    <property type="match status" value="1"/>
</dbReference>
<dbReference type="GO" id="GO:0005829">
    <property type="term" value="C:cytosol"/>
    <property type="evidence" value="ECO:0007669"/>
    <property type="project" value="TreeGrafter"/>
</dbReference>
<dbReference type="InterPro" id="IPR005269">
    <property type="entry name" value="LOG"/>
</dbReference>